<sequence length="60" mass="6564">MEGAKSQEQASQAAARLYFPPPCPDWPTHEPIMVDLSTCIQLHIRSCLNTTAASQHTGIN</sequence>
<dbReference type="Proteomes" id="UP000324222">
    <property type="component" value="Unassembled WGS sequence"/>
</dbReference>
<comment type="caution">
    <text evidence="1">The sequence shown here is derived from an EMBL/GenBank/DDBJ whole genome shotgun (WGS) entry which is preliminary data.</text>
</comment>
<protein>
    <submittedName>
        <fullName evidence="1">Uncharacterized protein</fullName>
    </submittedName>
</protein>
<keyword evidence="2" id="KW-1185">Reference proteome</keyword>
<name>A0A5B7FKW6_PORTR</name>
<accession>A0A5B7FKW6</accession>
<proteinExistence type="predicted"/>
<evidence type="ECO:0000313" key="2">
    <source>
        <dbReference type="Proteomes" id="UP000324222"/>
    </source>
</evidence>
<reference evidence="1 2" key="1">
    <citation type="submission" date="2019-05" db="EMBL/GenBank/DDBJ databases">
        <title>Another draft genome of Portunus trituberculatus and its Hox gene families provides insights of decapod evolution.</title>
        <authorList>
            <person name="Jeong J.-H."/>
            <person name="Song I."/>
            <person name="Kim S."/>
            <person name="Choi T."/>
            <person name="Kim D."/>
            <person name="Ryu S."/>
            <person name="Kim W."/>
        </authorList>
    </citation>
    <scope>NUCLEOTIDE SEQUENCE [LARGE SCALE GENOMIC DNA]</scope>
    <source>
        <tissue evidence="1">Muscle</tissue>
    </source>
</reference>
<dbReference type="EMBL" id="VSRR010007027">
    <property type="protein sequence ID" value="MPC46065.1"/>
    <property type="molecule type" value="Genomic_DNA"/>
</dbReference>
<gene>
    <name evidence="1" type="ORF">E2C01_039774</name>
</gene>
<evidence type="ECO:0000313" key="1">
    <source>
        <dbReference type="EMBL" id="MPC46065.1"/>
    </source>
</evidence>
<dbReference type="AlphaFoldDB" id="A0A5B7FKW6"/>
<organism evidence="1 2">
    <name type="scientific">Portunus trituberculatus</name>
    <name type="common">Swimming crab</name>
    <name type="synonym">Neptunus trituberculatus</name>
    <dbReference type="NCBI Taxonomy" id="210409"/>
    <lineage>
        <taxon>Eukaryota</taxon>
        <taxon>Metazoa</taxon>
        <taxon>Ecdysozoa</taxon>
        <taxon>Arthropoda</taxon>
        <taxon>Crustacea</taxon>
        <taxon>Multicrustacea</taxon>
        <taxon>Malacostraca</taxon>
        <taxon>Eumalacostraca</taxon>
        <taxon>Eucarida</taxon>
        <taxon>Decapoda</taxon>
        <taxon>Pleocyemata</taxon>
        <taxon>Brachyura</taxon>
        <taxon>Eubrachyura</taxon>
        <taxon>Portunoidea</taxon>
        <taxon>Portunidae</taxon>
        <taxon>Portuninae</taxon>
        <taxon>Portunus</taxon>
    </lineage>
</organism>